<feature type="region of interest" description="Disordered" evidence="1">
    <location>
        <begin position="960"/>
        <end position="993"/>
    </location>
</feature>
<evidence type="ECO:0008006" key="4">
    <source>
        <dbReference type="Google" id="ProtNLM"/>
    </source>
</evidence>
<feature type="region of interest" description="Disordered" evidence="1">
    <location>
        <begin position="1"/>
        <end position="26"/>
    </location>
</feature>
<dbReference type="Proteomes" id="UP000826271">
    <property type="component" value="Unassembled WGS sequence"/>
</dbReference>
<name>A0AAV6W6H6_9LAMI</name>
<sequence>MQQQEERNSPLPPAPPTLPAGEGTSDSVCHHLRHLRWTPAQCLVVIRLHPPPFTSIRLRHLRRRKPPPNTFVNLAMDFHGMKRKDLQALCKKHKIPANLSNLEMANRLTQFIKENEKSVTRGRKKAQDETASETESTNVVVNREVKKVRFSPEHELIEFTRSVQIKRRSRRKSISSGNSTLSVENVDSGEMSNEIVGSPCGVTRSRRLKLMEVSVNEKKRGGKGVKRSIQNDNVAATESFNNGELRKTGVDSPGRVMQLRRKTIVKAVVNASKRGIKRAKHDDKRDEKALGNVDGDKLIEEVVDSPVRLRRSRNQRLTEASTKETREGKVEKNNDIVALASSVNDDDGVVAWRSTRNRRVANEGKSVKNNENGFDDKNIEEAHVMVEPQVLLRRSKRNVNGVADSEMLNDDTGKHENRATKSFRKIPKPLTVEGSRVDEESSGSKIDPDPKLEVVLQHEEPIKLEPRRSNRRKSMMPNTELKTENEDRCMLGNSVPQLEAAGGVCKDEEKVRQPAGVMRRSRRKTSVLKQVSTGEKLDAVAVVENLETSKHISKPCPVDSIIQHKNEAKKQKRSPISGSDVINDPNSPIQSIKESSRSKKATPADVIGNLSAKRTPPSRFKERHSLDASSREGLLEVGESLCRDAQLAVSETTSNPVSSSNSSAKNIICDVGLTSSRKSLTKKKGISIADADKNEPDPIVFSQTEDSSCHNKIVTRALPECSNVPENAGLAETSSLDESVLLSDQIDSEADMDLTEDEGDRHIQPSLDAVDSVGKMEGVFVQENLDSVEPGHANEISLSNACDHKSEISKNNDEDAVPKGGEAGAFESCDLHIRPTDSENELQLKESSSSKLRTSLEGDNTAEGDRGINSELAETDEDGCLKDHKNSEEDSEFNLSYLFDGEKSARIIPQHRGIFSGECSVVDSDEQGMSKNSLAVSPITICSKRTEIKLKTGLEAHHIAKREETQIDNSIQPEAAETDEGGSPKDQKSKCDEDDDFSVYNLFDEDRVISSDENVMDSDEQGIFHNSTIVAPITMCKSSEIMLMRDHESNQIVEEEETNVHQNIDSGSAESDVGGCLKNQKSSNDEDWEFDVSNLFDSGKSPRITPRDRGMFTAGYSIKSSDEQGMFHDSQAVSTMCVNSTEVNLGAVSSNLQERVPSEPNSVSNSQGSVATIFDTCDITESEDMVQEKEAANFQSKIPGDEMSMEKIVGDEHTNKDTYEPAEQPKSPLSTPTAIAKTIGGQETWSVGTKTAGNAMSILKTNGKGKTSEMVEGSNNLEDAIDANSGKDKEDFDDAQISDVAISMDYSKVGVESNSNDLLETNIVSDAEIELHNLFGTTEDNVIHTEINENSSQGTEIANPTMFMNKSIANSGDSFTKKQKKEMEGGERGSECEKTINNDVVLPTNRKEVSDTGSNVGGEENELKLLFATPIKIVAPCKDDETSAGDRTLKNDVFYRKCVSTIKENATTPIKSDEKMGDTSNELQNSLSLGNSLSHNGEDIANDELSKVHSVEVMNPCTTTVTPESEYDGCEASEDQWTENTFESAKEIYTGSLRSLDNVGGCHDMLIDTDLLGKLSCGSEGKMAKSTDAGLGISEDADFQKSNSHIFTACYEDVNILREAPIDTSAGPVDPVIANIGSIGIQKDDAIDKGTPSSTFSKASHCDDEVTERKYEKTIIKDDDSYDAKADDFSHEILDEMQINSELTVLKIRSLCHTQSDNFQSNIELHSTPKESNEIGSTTQNFDYVVPPAEHGTSICGANSNTLSRMAMNVLLGDNGGGDIEKSEAEISFFNFDGDNHEKNDKEAEENIVSPLLSMTELQLEEKIVNFNNKVSTVSDEPAAGFNEILKESDVEDTIKEYIDSESSMSADFDESDVFTHIEERTFSEDAALGESQEDIDGILSNSKGKNDESSFDTESKELEAMLFVEPAQGSMKAVKSPVCVDSVGDEGSSADADEKASVVDTEGKELEEAKKNSRTILIHGTPRKLLTVADMKENAPRNKSSHIGDFTTMRPAKRRALQDVHWK</sequence>
<evidence type="ECO:0000313" key="2">
    <source>
        <dbReference type="EMBL" id="KAG8362625.1"/>
    </source>
</evidence>
<evidence type="ECO:0000313" key="3">
    <source>
        <dbReference type="Proteomes" id="UP000826271"/>
    </source>
</evidence>
<dbReference type="EMBL" id="WHWC01000401">
    <property type="protein sequence ID" value="KAG8362625.1"/>
    <property type="molecule type" value="Genomic_DNA"/>
</dbReference>
<comment type="caution">
    <text evidence="2">The sequence shown here is derived from an EMBL/GenBank/DDBJ whole genome shotgun (WGS) entry which is preliminary data.</text>
</comment>
<reference evidence="2" key="1">
    <citation type="submission" date="2019-10" db="EMBL/GenBank/DDBJ databases">
        <authorList>
            <person name="Zhang R."/>
            <person name="Pan Y."/>
            <person name="Wang J."/>
            <person name="Ma R."/>
            <person name="Yu S."/>
        </authorList>
    </citation>
    <scope>NUCLEOTIDE SEQUENCE</scope>
    <source>
        <strain evidence="2">LA-IB0</strain>
        <tissue evidence="2">Leaf</tissue>
    </source>
</reference>
<feature type="region of interest" description="Disordered" evidence="1">
    <location>
        <begin position="566"/>
        <end position="627"/>
    </location>
</feature>
<feature type="region of interest" description="Disordered" evidence="1">
    <location>
        <begin position="117"/>
        <end position="136"/>
    </location>
</feature>
<feature type="region of interest" description="Disordered" evidence="1">
    <location>
        <begin position="1885"/>
        <end position="1915"/>
    </location>
</feature>
<evidence type="ECO:0000256" key="1">
    <source>
        <dbReference type="SAM" id="MobiDB-lite"/>
    </source>
</evidence>
<feature type="region of interest" description="Disordered" evidence="1">
    <location>
        <begin position="403"/>
        <end position="451"/>
    </location>
</feature>
<gene>
    <name evidence="2" type="ORF">BUALT_BualtUnG0057100</name>
</gene>
<feature type="compositionally biased region" description="Basic and acidic residues" evidence="1">
    <location>
        <begin position="1381"/>
        <end position="1391"/>
    </location>
</feature>
<feature type="compositionally biased region" description="Basic and acidic residues" evidence="1">
    <location>
        <begin position="1905"/>
        <end position="1915"/>
    </location>
</feature>
<accession>A0AAV6W6H6</accession>
<organism evidence="2 3">
    <name type="scientific">Buddleja alternifolia</name>
    <dbReference type="NCBI Taxonomy" id="168488"/>
    <lineage>
        <taxon>Eukaryota</taxon>
        <taxon>Viridiplantae</taxon>
        <taxon>Streptophyta</taxon>
        <taxon>Embryophyta</taxon>
        <taxon>Tracheophyta</taxon>
        <taxon>Spermatophyta</taxon>
        <taxon>Magnoliopsida</taxon>
        <taxon>eudicotyledons</taxon>
        <taxon>Gunneridae</taxon>
        <taxon>Pentapetalae</taxon>
        <taxon>asterids</taxon>
        <taxon>lamiids</taxon>
        <taxon>Lamiales</taxon>
        <taxon>Scrophulariaceae</taxon>
        <taxon>Buddlejeae</taxon>
        <taxon>Buddleja</taxon>
    </lineage>
</organism>
<proteinExistence type="predicted"/>
<feature type="region of interest" description="Disordered" evidence="1">
    <location>
        <begin position="834"/>
        <end position="887"/>
    </location>
</feature>
<feature type="region of interest" description="Disordered" evidence="1">
    <location>
        <begin position="1369"/>
        <end position="1391"/>
    </location>
</feature>
<feature type="compositionally biased region" description="Polar residues" evidence="1">
    <location>
        <begin position="584"/>
        <end position="593"/>
    </location>
</feature>
<protein>
    <recommendedName>
        <fullName evidence="4">SAP domain-containing protein</fullName>
    </recommendedName>
</protein>
<feature type="region of interest" description="Disordered" evidence="1">
    <location>
        <begin position="167"/>
        <end position="188"/>
    </location>
</feature>
<keyword evidence="3" id="KW-1185">Reference proteome</keyword>
<feature type="compositionally biased region" description="Basic and acidic residues" evidence="1">
    <location>
        <begin position="982"/>
        <end position="991"/>
    </location>
</feature>